<organism evidence="1 2">
    <name type="scientific">Paenibacillus mangrovi</name>
    <dbReference type="NCBI Taxonomy" id="2931978"/>
    <lineage>
        <taxon>Bacteria</taxon>
        <taxon>Bacillati</taxon>
        <taxon>Bacillota</taxon>
        <taxon>Bacilli</taxon>
        <taxon>Bacillales</taxon>
        <taxon>Paenibacillaceae</taxon>
        <taxon>Paenibacillus</taxon>
    </lineage>
</organism>
<dbReference type="RefSeq" id="WP_244729532.1">
    <property type="nucleotide sequence ID" value="NZ_JALIRP010000013.1"/>
</dbReference>
<gene>
    <name evidence="1" type="ORF">MUG84_23280</name>
</gene>
<dbReference type="Proteomes" id="UP001139347">
    <property type="component" value="Unassembled WGS sequence"/>
</dbReference>
<accession>A0A9X1WYQ6</accession>
<comment type="caution">
    <text evidence="1">The sequence shown here is derived from an EMBL/GenBank/DDBJ whole genome shotgun (WGS) entry which is preliminary data.</text>
</comment>
<sequence length="94" mass="11227">MAQLDPRLMGTFRCKMMDPRYFHKVCGILRAQRLEDLRCHHRCCSLIDRLSDCMGVPVSPAERENAARWLMGCGVDPQNRFHRRQMWNMLWGRY</sequence>
<keyword evidence="2" id="KW-1185">Reference proteome</keyword>
<reference evidence="1" key="1">
    <citation type="submission" date="2022-04" db="EMBL/GenBank/DDBJ databases">
        <title>Paenibacillus mangrovi sp. nov., a novel endophytic bacterium isolated from bark of Kandelia candel.</title>
        <authorList>
            <person name="Tuo L."/>
        </authorList>
    </citation>
    <scope>NUCLEOTIDE SEQUENCE</scope>
    <source>
        <strain evidence="1">KQZ6P-2</strain>
    </source>
</reference>
<protein>
    <submittedName>
        <fullName evidence="1">Uncharacterized protein</fullName>
    </submittedName>
</protein>
<dbReference type="EMBL" id="JALIRP010000013">
    <property type="protein sequence ID" value="MCJ8014614.1"/>
    <property type="molecule type" value="Genomic_DNA"/>
</dbReference>
<proteinExistence type="predicted"/>
<evidence type="ECO:0000313" key="1">
    <source>
        <dbReference type="EMBL" id="MCJ8014614.1"/>
    </source>
</evidence>
<dbReference type="AlphaFoldDB" id="A0A9X1WYQ6"/>
<evidence type="ECO:0000313" key="2">
    <source>
        <dbReference type="Proteomes" id="UP001139347"/>
    </source>
</evidence>
<name>A0A9X1WYQ6_9BACL</name>